<organism evidence="7 8">
    <name type="scientific">Methylomusa anaerophila</name>
    <dbReference type="NCBI Taxonomy" id="1930071"/>
    <lineage>
        <taxon>Bacteria</taxon>
        <taxon>Bacillati</taxon>
        <taxon>Bacillota</taxon>
        <taxon>Negativicutes</taxon>
        <taxon>Selenomonadales</taxon>
        <taxon>Sporomusaceae</taxon>
        <taxon>Methylomusa</taxon>
    </lineage>
</organism>
<dbReference type="Pfam" id="PF07685">
    <property type="entry name" value="GATase_3"/>
    <property type="match status" value="1"/>
</dbReference>
<dbReference type="InterPro" id="IPR047045">
    <property type="entry name" value="CobQ_N"/>
</dbReference>
<dbReference type="PANTHER" id="PTHR21343">
    <property type="entry name" value="DETHIOBIOTIN SYNTHETASE"/>
    <property type="match status" value="1"/>
</dbReference>
<accession>A0A348AQD7</accession>
<dbReference type="OrthoDB" id="9808302at2"/>
<dbReference type="AlphaFoldDB" id="A0A348AQD7"/>
<evidence type="ECO:0000256" key="2">
    <source>
        <dbReference type="ARBA" id="ARBA00022573"/>
    </source>
</evidence>
<dbReference type="UniPathway" id="UPA00148"/>
<dbReference type="NCBIfam" id="NF001989">
    <property type="entry name" value="PRK00784.1"/>
    <property type="match status" value="1"/>
</dbReference>
<comment type="pathway">
    <text evidence="1 4">Cofactor biosynthesis; adenosylcobalamin biosynthesis.</text>
</comment>
<keyword evidence="8" id="KW-1185">Reference proteome</keyword>
<sequence>MAKTIMLQGTSSHVGKSIITTAFCRIFKQDGHKVVPFKAQNMALNSYVTKSGGEMGRAQVAQAEAAGLDPTVEMNPVLLKPTGNSCSQVIILGHPVGNMSAQEYHEGYSLNALATVKECLNTLQRRFDTIVIEGAGSPAEVNLKDNDIVNMRIAKMASAPVLLIADIDRGGALASIVGTLELLEPEERDLVKGIIINKFRGDINLLTPALEFLEKKTGKPVIGVVPHLEQLGIDDEDSVSLEDKRDGGKKDLDIAVIRIPKISNFTDFDALANEPDVSVRYVRQGESIGQPDLIILPGSKNTTEDLLYLRDNGYEREILALAANGTPIVGICGGYQMLGEEIQDPEHTESDYEKVPGLGLINSVTIFEANKLTHQISACCNNHGFLGLNFSGGDLKGYEIHMGRTQFSTPVNPAFVITNRSGEAINSADGAVSDNGLVMGTYIHGIFDNDQYRRAVLNALRVRKDLAPLNMTTDTQARKEASYDRLAQVVRESLNMNLVYSIMNDFPRG</sequence>
<name>A0A348AQD7_9FIRM</name>
<dbReference type="PROSITE" id="PS51274">
    <property type="entry name" value="GATASE_COBBQ"/>
    <property type="match status" value="1"/>
</dbReference>
<dbReference type="InterPro" id="IPR033949">
    <property type="entry name" value="CobQ_GATase1"/>
</dbReference>
<feature type="active site" evidence="4">
    <location>
        <position position="444"/>
    </location>
</feature>
<feature type="domain" description="CobB/CobQ-like glutamine amidotransferase" evidence="6">
    <location>
        <begin position="253"/>
        <end position="451"/>
    </location>
</feature>
<dbReference type="SUPFAM" id="SSF52540">
    <property type="entry name" value="P-loop containing nucleoside triphosphate hydrolases"/>
    <property type="match status" value="1"/>
</dbReference>
<dbReference type="NCBIfam" id="TIGR00313">
    <property type="entry name" value="cobQ"/>
    <property type="match status" value="1"/>
</dbReference>
<evidence type="ECO:0000256" key="4">
    <source>
        <dbReference type="HAMAP-Rule" id="MF_00028"/>
    </source>
</evidence>
<comment type="function">
    <text evidence="4">Catalyzes amidations at positions B, D, E, and G on adenosylcobyrinic A,C-diamide. NH(2) groups are provided by glutamine, and one molecule of ATP is hydrogenolyzed for each amidation.</text>
</comment>
<evidence type="ECO:0000259" key="6">
    <source>
        <dbReference type="Pfam" id="PF07685"/>
    </source>
</evidence>
<dbReference type="Gene3D" id="3.40.50.300">
    <property type="entry name" value="P-loop containing nucleotide triphosphate hydrolases"/>
    <property type="match status" value="1"/>
</dbReference>
<evidence type="ECO:0000256" key="3">
    <source>
        <dbReference type="ARBA" id="ARBA00022962"/>
    </source>
</evidence>
<feature type="active site" description="Nucleophile" evidence="4">
    <location>
        <position position="332"/>
    </location>
</feature>
<evidence type="ECO:0000313" key="8">
    <source>
        <dbReference type="Proteomes" id="UP000276437"/>
    </source>
</evidence>
<comment type="similarity">
    <text evidence="4">Belongs to the CobB/CobQ family. CobQ subfamily.</text>
</comment>
<dbReference type="EMBL" id="AP018449">
    <property type="protein sequence ID" value="BBB93285.1"/>
    <property type="molecule type" value="Genomic_DNA"/>
</dbReference>
<proteinExistence type="inferred from homology"/>
<dbReference type="InterPro" id="IPR027417">
    <property type="entry name" value="P-loop_NTPase"/>
</dbReference>
<keyword evidence="2 4" id="KW-0169">Cobalamin biosynthesis</keyword>
<dbReference type="GO" id="GO:0009236">
    <property type="term" value="P:cobalamin biosynthetic process"/>
    <property type="evidence" value="ECO:0007669"/>
    <property type="project" value="UniProtKB-UniRule"/>
</dbReference>
<dbReference type="PANTHER" id="PTHR21343:SF1">
    <property type="entry name" value="COBYRIC ACID SYNTHASE"/>
    <property type="match status" value="1"/>
</dbReference>
<evidence type="ECO:0000259" key="5">
    <source>
        <dbReference type="Pfam" id="PF01656"/>
    </source>
</evidence>
<dbReference type="CDD" id="cd05389">
    <property type="entry name" value="CobQ_N"/>
    <property type="match status" value="1"/>
</dbReference>
<protein>
    <recommendedName>
        <fullName evidence="4">Cobyric acid synthase</fullName>
    </recommendedName>
</protein>
<dbReference type="InterPro" id="IPR011698">
    <property type="entry name" value="GATase_3"/>
</dbReference>
<dbReference type="RefSeq" id="WP_126310135.1">
    <property type="nucleotide sequence ID" value="NZ_AP018449.1"/>
</dbReference>
<dbReference type="GO" id="GO:0015420">
    <property type="term" value="F:ABC-type vitamin B12 transporter activity"/>
    <property type="evidence" value="ECO:0007669"/>
    <property type="project" value="UniProtKB-UniRule"/>
</dbReference>
<dbReference type="InterPro" id="IPR004459">
    <property type="entry name" value="CobQ_synth"/>
</dbReference>
<reference evidence="7 8" key="1">
    <citation type="journal article" date="2018" name="Int. J. Syst. Evol. Microbiol.">
        <title>Methylomusa anaerophila gen. nov., sp. nov., an anaerobic methanol-utilizing bacterium isolated from a microbial fuel cell.</title>
        <authorList>
            <person name="Amano N."/>
            <person name="Yamamuro A."/>
            <person name="Miyahara M."/>
            <person name="Kouzuma A."/>
            <person name="Abe T."/>
            <person name="Watanabe K."/>
        </authorList>
    </citation>
    <scope>NUCLEOTIDE SEQUENCE [LARGE SCALE GENOMIC DNA]</scope>
    <source>
        <strain evidence="7 8">MMFC1</strain>
    </source>
</reference>
<keyword evidence="3 4" id="KW-0315">Glutamine amidotransferase</keyword>
<dbReference type="Proteomes" id="UP000276437">
    <property type="component" value="Chromosome"/>
</dbReference>
<gene>
    <name evidence="4 7" type="primary">cobQ</name>
    <name evidence="7" type="ORF">MAMMFC1_03997</name>
</gene>
<feature type="domain" description="CobQ/CobB/MinD/ParA nucleotide binding" evidence="5">
    <location>
        <begin position="5"/>
        <end position="231"/>
    </location>
</feature>
<dbReference type="HAMAP" id="MF_00028">
    <property type="entry name" value="CobQ"/>
    <property type="match status" value="1"/>
</dbReference>
<dbReference type="Gene3D" id="3.40.50.880">
    <property type="match status" value="1"/>
</dbReference>
<evidence type="ECO:0000313" key="7">
    <source>
        <dbReference type="EMBL" id="BBB93285.1"/>
    </source>
</evidence>
<dbReference type="SUPFAM" id="SSF52317">
    <property type="entry name" value="Class I glutamine amidotransferase-like"/>
    <property type="match status" value="1"/>
</dbReference>
<dbReference type="InterPro" id="IPR029062">
    <property type="entry name" value="Class_I_gatase-like"/>
</dbReference>
<dbReference type="GO" id="GO:0003824">
    <property type="term" value="F:catalytic activity"/>
    <property type="evidence" value="ECO:0007669"/>
    <property type="project" value="InterPro"/>
</dbReference>
<dbReference type="CDD" id="cd01750">
    <property type="entry name" value="GATase1_CobQ"/>
    <property type="match status" value="1"/>
</dbReference>
<dbReference type="InterPro" id="IPR002586">
    <property type="entry name" value="CobQ/CobB/MinD/ParA_Nub-bd_dom"/>
</dbReference>
<evidence type="ECO:0000256" key="1">
    <source>
        <dbReference type="ARBA" id="ARBA00004953"/>
    </source>
</evidence>
<dbReference type="KEGG" id="mana:MAMMFC1_03997"/>
<dbReference type="Pfam" id="PF01656">
    <property type="entry name" value="CbiA"/>
    <property type="match status" value="1"/>
</dbReference>